<organism evidence="1 2">
    <name type="scientific">Conidiobolus coronatus (strain ATCC 28846 / CBS 209.66 / NRRL 28638)</name>
    <name type="common">Delacroixia coronata</name>
    <dbReference type="NCBI Taxonomy" id="796925"/>
    <lineage>
        <taxon>Eukaryota</taxon>
        <taxon>Fungi</taxon>
        <taxon>Fungi incertae sedis</taxon>
        <taxon>Zoopagomycota</taxon>
        <taxon>Entomophthoromycotina</taxon>
        <taxon>Entomophthoromycetes</taxon>
        <taxon>Entomophthorales</taxon>
        <taxon>Ancylistaceae</taxon>
        <taxon>Conidiobolus</taxon>
    </lineage>
</organism>
<protein>
    <submittedName>
        <fullName evidence="1">Uncharacterized protein</fullName>
    </submittedName>
</protein>
<proteinExistence type="predicted"/>
<dbReference type="Proteomes" id="UP000070444">
    <property type="component" value="Unassembled WGS sequence"/>
</dbReference>
<keyword evidence="2" id="KW-1185">Reference proteome</keyword>
<dbReference type="Gene3D" id="3.80.10.10">
    <property type="entry name" value="Ribonuclease Inhibitor"/>
    <property type="match status" value="1"/>
</dbReference>
<reference evidence="1 2" key="1">
    <citation type="journal article" date="2015" name="Genome Biol. Evol.">
        <title>Phylogenomic analyses indicate that early fungi evolved digesting cell walls of algal ancestors of land plants.</title>
        <authorList>
            <person name="Chang Y."/>
            <person name="Wang S."/>
            <person name="Sekimoto S."/>
            <person name="Aerts A.L."/>
            <person name="Choi C."/>
            <person name="Clum A."/>
            <person name="LaButti K.M."/>
            <person name="Lindquist E.A."/>
            <person name="Yee Ngan C."/>
            <person name="Ohm R.A."/>
            <person name="Salamov A.A."/>
            <person name="Grigoriev I.V."/>
            <person name="Spatafora J.W."/>
            <person name="Berbee M.L."/>
        </authorList>
    </citation>
    <scope>NUCLEOTIDE SEQUENCE [LARGE SCALE GENOMIC DNA]</scope>
    <source>
        <strain evidence="1 2">NRRL 28638</strain>
    </source>
</reference>
<dbReference type="OrthoDB" id="612216at2759"/>
<dbReference type="InterPro" id="IPR032675">
    <property type="entry name" value="LRR_dom_sf"/>
</dbReference>
<dbReference type="AlphaFoldDB" id="A0A137NVX0"/>
<gene>
    <name evidence="1" type="ORF">CONCODRAFT_20025</name>
</gene>
<sequence length="818" mass="94848">MDRNLVNWLNIIFKDDFVQYLRLESLKEISLSSRLVRERLKPKIFKHLTLSTYNCNFKFKDNILTEFINIFICPYNSNNISSNSDRDLKCLSAEKGLDDFAYSLKEIKKFSISFTLSDMERAGYYLVQLAYNFVNLTDLKLRSCTIPYSAFSKLGESLLNLENIELFLVNIAKLPSDDLNPDYFIFPPKLIALNIYQCSAANIIHLSNSYDFLFTKKSRLTYNNFTIPIVSAPSLKKLAISGQGLYYKELKPFLDINSNLESLKIEFFDLSVVKELNMLKSLELDLITRSNNSAQIPLLRSVNKLRINKLIPLCYENIEKLCLLCPNLEYLHFSGDYDPDLQASIVTFVEQILLKLQKLKTLRLLITTNEDEVLDITKFYNIDSIIIETESSAIFNLKFDKSIKLKKVKFVSTSTEINTQEFKDKFSIYNSWNFNFKYIGYLRTGKSSFGDHNDVNNNIKIQSVQSGLNDFTSSLKDIKKFSRSFTISEVNISGFYLFPIITSFDNLVSLKLDLCAVPLAEFYKLGESLVHLNNIELVLVTFIKLSMNDIKSDEIKFPRNLKCLDIYHCNVICIKSESNPVKFLLSDHSRVDTNDYALPNVAVPSLKKLSYISNDPKNAGIRSFLEANPNLDYLKIEIFSLSAIIKLNYLHSLEFCLMRPFNTKYNIPILESIKNLKISSLRSKYFENIRKLLTFCSNLEELHFVMDQYEQSQPSIDEFLVPVLSKLNQLKTLHLMITTYEEEILDITKFSNIESIIIKAESYIIFNLNFIKCKSLKKVELNAYTRKMNTQEYKYRFSGYKNWAFKFGENTIKGYKIQ</sequence>
<dbReference type="SUPFAM" id="SSF52047">
    <property type="entry name" value="RNI-like"/>
    <property type="match status" value="2"/>
</dbReference>
<evidence type="ECO:0000313" key="2">
    <source>
        <dbReference type="Proteomes" id="UP000070444"/>
    </source>
</evidence>
<accession>A0A137NVX0</accession>
<name>A0A137NVX0_CONC2</name>
<evidence type="ECO:0000313" key="1">
    <source>
        <dbReference type="EMBL" id="KXN66821.1"/>
    </source>
</evidence>
<dbReference type="EMBL" id="KQ964687">
    <property type="protein sequence ID" value="KXN66821.1"/>
    <property type="molecule type" value="Genomic_DNA"/>
</dbReference>